<gene>
    <name evidence="3" type="ORF">SAMN05421828_106115</name>
</gene>
<keyword evidence="4" id="KW-1185">Reference proteome</keyword>
<keyword evidence="1" id="KW-0472">Membrane</keyword>
<keyword evidence="1" id="KW-1133">Transmembrane helix</keyword>
<feature type="transmembrane region" description="Helical" evidence="1">
    <location>
        <begin position="41"/>
        <end position="64"/>
    </location>
</feature>
<feature type="domain" description="EamA" evidence="2">
    <location>
        <begin position="162"/>
        <end position="302"/>
    </location>
</feature>
<dbReference type="AlphaFoldDB" id="A0A8G2FCX9"/>
<keyword evidence="1" id="KW-0812">Transmembrane</keyword>
<feature type="transmembrane region" description="Helical" evidence="1">
    <location>
        <begin position="114"/>
        <end position="142"/>
    </location>
</feature>
<accession>A0A8G2FCX9</accession>
<dbReference type="Pfam" id="PF00892">
    <property type="entry name" value="EamA"/>
    <property type="match status" value="1"/>
</dbReference>
<dbReference type="SUPFAM" id="SSF103481">
    <property type="entry name" value="Multidrug resistance efflux transporter EmrE"/>
    <property type="match status" value="2"/>
</dbReference>
<feature type="transmembrane region" description="Helical" evidence="1">
    <location>
        <begin position="230"/>
        <end position="252"/>
    </location>
</feature>
<reference evidence="3 4" key="1">
    <citation type="submission" date="2017-01" db="EMBL/GenBank/DDBJ databases">
        <authorList>
            <person name="Varghese N."/>
            <person name="Submissions S."/>
        </authorList>
    </citation>
    <scope>NUCLEOTIDE SEQUENCE [LARGE SCALE GENOMIC DNA]</scope>
    <source>
        <strain evidence="3 4">ATCC 35905</strain>
    </source>
</reference>
<feature type="transmembrane region" description="Helical" evidence="1">
    <location>
        <begin position="193"/>
        <end position="218"/>
    </location>
</feature>
<evidence type="ECO:0000313" key="4">
    <source>
        <dbReference type="Proteomes" id="UP000186308"/>
    </source>
</evidence>
<feature type="transmembrane region" description="Helical" evidence="1">
    <location>
        <begin position="258"/>
        <end position="279"/>
    </location>
</feature>
<sequence length="307" mass="31831">MSLIPAWIPVTIAAALFQVWRTALQARLRGTLSPGGAGFVRYLYALPVDYALLAATLAALGAGLPSFGWGFTALCLVGGIAQIFGTNLLIMAFAHRNFVVGTAYAKTEAAQLVIVSVLLFGAHIPAIAIIGIMLAVAGVLALSLAGQSMAPRALLRASVQPAALCGLGSGFAFAITAIVLRNATLVLPPTTPILLKAMLVLALANTLQTLAQGSFMAIRSPAELRKTLLIWRRAAPIGVLSALGSGCWFIGFALTNVALVRGFGQIEILFTLAVGHFYLKERTKPGEITGLVMVGLGVIMIAAAGIG</sequence>
<evidence type="ECO:0000256" key="1">
    <source>
        <dbReference type="SAM" id="Phobius"/>
    </source>
</evidence>
<dbReference type="OrthoDB" id="5243804at2"/>
<feature type="transmembrane region" description="Helical" evidence="1">
    <location>
        <begin position="288"/>
        <end position="306"/>
    </location>
</feature>
<dbReference type="Proteomes" id="UP000186308">
    <property type="component" value="Unassembled WGS sequence"/>
</dbReference>
<proteinExistence type="predicted"/>
<dbReference type="InterPro" id="IPR037185">
    <property type="entry name" value="EmrE-like"/>
</dbReference>
<dbReference type="EMBL" id="FTNE01000006">
    <property type="protein sequence ID" value="SIQ57222.1"/>
    <property type="molecule type" value="Genomic_DNA"/>
</dbReference>
<name>A0A8G2FCX9_ACIRU</name>
<dbReference type="GO" id="GO:0016020">
    <property type="term" value="C:membrane"/>
    <property type="evidence" value="ECO:0007669"/>
    <property type="project" value="InterPro"/>
</dbReference>
<protein>
    <submittedName>
        <fullName evidence="3">EamA-like transporter family protein</fullName>
    </submittedName>
</protein>
<organism evidence="3 4">
    <name type="scientific">Acidiphilium rubrum</name>
    <dbReference type="NCBI Taxonomy" id="526"/>
    <lineage>
        <taxon>Bacteria</taxon>
        <taxon>Pseudomonadati</taxon>
        <taxon>Pseudomonadota</taxon>
        <taxon>Alphaproteobacteria</taxon>
        <taxon>Acetobacterales</taxon>
        <taxon>Acidocellaceae</taxon>
        <taxon>Acidiphilium</taxon>
    </lineage>
</organism>
<feature type="transmembrane region" description="Helical" evidence="1">
    <location>
        <begin position="162"/>
        <end position="181"/>
    </location>
</feature>
<comment type="caution">
    <text evidence="3">The sequence shown here is derived from an EMBL/GenBank/DDBJ whole genome shotgun (WGS) entry which is preliminary data.</text>
</comment>
<evidence type="ECO:0000259" key="2">
    <source>
        <dbReference type="Pfam" id="PF00892"/>
    </source>
</evidence>
<feature type="transmembrane region" description="Helical" evidence="1">
    <location>
        <begin position="71"/>
        <end position="94"/>
    </location>
</feature>
<evidence type="ECO:0000313" key="3">
    <source>
        <dbReference type="EMBL" id="SIQ57222.1"/>
    </source>
</evidence>
<dbReference type="InterPro" id="IPR000620">
    <property type="entry name" value="EamA_dom"/>
</dbReference>
<dbReference type="RefSeq" id="WP_029311304.1">
    <property type="nucleotide sequence ID" value="NZ_FTNE01000006.1"/>
</dbReference>